<dbReference type="EMBL" id="CP002631">
    <property type="protein sequence ID" value="AEB13216.1"/>
    <property type="molecule type" value="Genomic_DNA"/>
</dbReference>
<keyword evidence="2" id="KW-1185">Reference proteome</keyword>
<dbReference type="GeneID" id="302997487"/>
<dbReference type="AlphaFoldDB" id="F2NUC3"/>
<proteinExistence type="predicted"/>
<gene>
    <name evidence="1" type="ordered locus">Tresu_0255</name>
</gene>
<organism evidence="1 2">
    <name type="scientific">Treponema succinifaciens (strain ATCC 33096 / DSM 2489 / 6091)</name>
    <dbReference type="NCBI Taxonomy" id="869209"/>
    <lineage>
        <taxon>Bacteria</taxon>
        <taxon>Pseudomonadati</taxon>
        <taxon>Spirochaetota</taxon>
        <taxon>Spirochaetia</taxon>
        <taxon>Spirochaetales</taxon>
        <taxon>Treponemataceae</taxon>
        <taxon>Treponema</taxon>
    </lineage>
</organism>
<dbReference type="HOGENOM" id="CLU_2120051_0_0_12"/>
<evidence type="ECO:0000313" key="2">
    <source>
        <dbReference type="Proteomes" id="UP000006852"/>
    </source>
</evidence>
<dbReference type="Proteomes" id="UP000006852">
    <property type="component" value="Chromosome"/>
</dbReference>
<accession>F2NUC3</accession>
<reference evidence="1 2" key="1">
    <citation type="journal article" date="2011" name="Stand. Genomic Sci.">
        <title>Complete genome sequence of Treponema succinifaciens type strain (6091).</title>
        <authorList>
            <person name="Han C."/>
            <person name="Gronow S."/>
            <person name="Teshima H."/>
            <person name="Lapidus A."/>
            <person name="Nolan M."/>
            <person name="Lucas S."/>
            <person name="Hammon N."/>
            <person name="Deshpande S."/>
            <person name="Cheng J.F."/>
            <person name="Zeytun A."/>
            <person name="Tapia R."/>
            <person name="Goodwin L."/>
            <person name="Pitluck S."/>
            <person name="Liolios K."/>
            <person name="Pagani I."/>
            <person name="Ivanova N."/>
            <person name="Mavromatis K."/>
            <person name="Mikhailova N."/>
            <person name="Huntemann M."/>
            <person name="Pati A."/>
            <person name="Chen A."/>
            <person name="Palaniappan K."/>
            <person name="Land M."/>
            <person name="Hauser L."/>
            <person name="Brambilla E.M."/>
            <person name="Rohde M."/>
            <person name="Goker M."/>
            <person name="Woyke T."/>
            <person name="Bristow J."/>
            <person name="Eisen J.A."/>
            <person name="Markowitz V."/>
            <person name="Hugenholtz P."/>
            <person name="Kyrpides N.C."/>
            <person name="Klenk H.P."/>
            <person name="Detter J.C."/>
        </authorList>
    </citation>
    <scope>NUCLEOTIDE SEQUENCE [LARGE SCALE GENOMIC DNA]</scope>
    <source>
        <strain evidence="2">ATCC 33096 / DSM 2489 / 6091</strain>
    </source>
</reference>
<protein>
    <submittedName>
        <fullName evidence="1">Uncharacterized protein</fullName>
    </submittedName>
</protein>
<reference evidence="2" key="2">
    <citation type="submission" date="2011-04" db="EMBL/GenBank/DDBJ databases">
        <title>The complete genome of chromosome of Treponema succinifaciens DSM 2489.</title>
        <authorList>
            <person name="Lucas S."/>
            <person name="Copeland A."/>
            <person name="Lapidus A."/>
            <person name="Bruce D."/>
            <person name="Goodwin L."/>
            <person name="Pitluck S."/>
            <person name="Peters L."/>
            <person name="Kyrpides N."/>
            <person name="Mavromatis K."/>
            <person name="Ivanova N."/>
            <person name="Ovchinnikova G."/>
            <person name="Teshima H."/>
            <person name="Detter J.C."/>
            <person name="Tapia R."/>
            <person name="Han C."/>
            <person name="Land M."/>
            <person name="Hauser L."/>
            <person name="Markowitz V."/>
            <person name="Cheng J.-F."/>
            <person name="Hugenholtz P."/>
            <person name="Woyke T."/>
            <person name="Wu D."/>
            <person name="Gronow S."/>
            <person name="Wellnitz S."/>
            <person name="Brambilla E."/>
            <person name="Klenk H.-P."/>
            <person name="Eisen J.A."/>
        </authorList>
    </citation>
    <scope>NUCLEOTIDE SEQUENCE [LARGE SCALE GENOMIC DNA]</scope>
    <source>
        <strain evidence="2">ATCC 33096 / DSM 2489 / 6091</strain>
    </source>
</reference>
<dbReference type="RefSeq" id="WP_013700527.1">
    <property type="nucleotide sequence ID" value="NC_015385.1"/>
</dbReference>
<dbReference type="KEGG" id="tsu:Tresu_0255"/>
<name>F2NUC3_TRES6</name>
<evidence type="ECO:0000313" key="1">
    <source>
        <dbReference type="EMBL" id="AEB13216.1"/>
    </source>
</evidence>
<sequence>MVIGETSFCSSIEELKADAIFTYHIYFIDGEDIYQFYINYICSESEKECLSELTDIFDKKDDVLYWKSKDSRYDLFLLLEKKDGKIPCYLLDFQELYENICSNLKINGKTVQIRQFNDCQEKQRNVR</sequence>